<accession>A0A9N8VCG9</accession>
<feature type="transmembrane region" description="Helical" evidence="1">
    <location>
        <begin position="30"/>
        <end position="51"/>
    </location>
</feature>
<evidence type="ECO:0000313" key="2">
    <source>
        <dbReference type="EMBL" id="CAG8444996.1"/>
    </source>
</evidence>
<reference evidence="2" key="1">
    <citation type="submission" date="2021-06" db="EMBL/GenBank/DDBJ databases">
        <authorList>
            <person name="Kallberg Y."/>
            <person name="Tangrot J."/>
            <person name="Rosling A."/>
        </authorList>
    </citation>
    <scope>NUCLEOTIDE SEQUENCE</scope>
    <source>
        <strain evidence="2">MA453B</strain>
    </source>
</reference>
<organism evidence="2 3">
    <name type="scientific">Dentiscutata erythropus</name>
    <dbReference type="NCBI Taxonomy" id="1348616"/>
    <lineage>
        <taxon>Eukaryota</taxon>
        <taxon>Fungi</taxon>
        <taxon>Fungi incertae sedis</taxon>
        <taxon>Mucoromycota</taxon>
        <taxon>Glomeromycotina</taxon>
        <taxon>Glomeromycetes</taxon>
        <taxon>Diversisporales</taxon>
        <taxon>Gigasporaceae</taxon>
        <taxon>Dentiscutata</taxon>
    </lineage>
</organism>
<comment type="caution">
    <text evidence="2">The sequence shown here is derived from an EMBL/GenBank/DDBJ whole genome shotgun (WGS) entry which is preliminary data.</text>
</comment>
<name>A0A9N8VCG9_9GLOM</name>
<dbReference type="EMBL" id="CAJVPY010000025">
    <property type="protein sequence ID" value="CAG8444996.1"/>
    <property type="molecule type" value="Genomic_DNA"/>
</dbReference>
<keyword evidence="1" id="KW-0472">Membrane</keyword>
<keyword evidence="1" id="KW-0812">Transmembrane</keyword>
<keyword evidence="3" id="KW-1185">Reference proteome</keyword>
<keyword evidence="1" id="KW-1133">Transmembrane helix</keyword>
<evidence type="ECO:0000313" key="3">
    <source>
        <dbReference type="Proteomes" id="UP000789405"/>
    </source>
</evidence>
<dbReference type="Proteomes" id="UP000789405">
    <property type="component" value="Unassembled WGS sequence"/>
</dbReference>
<proteinExistence type="predicted"/>
<evidence type="ECO:0000256" key="1">
    <source>
        <dbReference type="SAM" id="Phobius"/>
    </source>
</evidence>
<dbReference type="AlphaFoldDB" id="A0A9N8VCG9"/>
<gene>
    <name evidence="2" type="ORF">DERYTH_LOCUS134</name>
</gene>
<protein>
    <submittedName>
        <fullName evidence="2">19160_t:CDS:1</fullName>
    </submittedName>
</protein>
<dbReference type="OrthoDB" id="2345119at2759"/>
<sequence length="104" mass="11877">MGNIPLFCPADYNYTLPIIRTACMVRISNLLCMWTAILFSFLSCCCGMLSASDDGDNSQYSPNHQNETDTSHQNEINTNPTFIYYEIFTFVSFRQNRNLGGYYA</sequence>